<dbReference type="PANTHER" id="PTHR42910:SF1">
    <property type="entry name" value="MAJOR FACILITATOR SUPERFAMILY (MFS) PROFILE DOMAIN-CONTAINING PROTEIN"/>
    <property type="match status" value="1"/>
</dbReference>
<evidence type="ECO:0000256" key="4">
    <source>
        <dbReference type="SAM" id="Phobius"/>
    </source>
</evidence>
<dbReference type="InterPro" id="IPR011701">
    <property type="entry name" value="MFS"/>
</dbReference>
<dbReference type="Proteomes" id="UP001629953">
    <property type="component" value="Unassembled WGS sequence"/>
</dbReference>
<gene>
    <name evidence="6" type="ORF">ABUE30_03600</name>
</gene>
<feature type="transmembrane region" description="Helical" evidence="4">
    <location>
        <begin position="343"/>
        <end position="363"/>
    </location>
</feature>
<keyword evidence="7" id="KW-1185">Reference proteome</keyword>
<feature type="transmembrane region" description="Helical" evidence="4">
    <location>
        <begin position="54"/>
        <end position="74"/>
    </location>
</feature>
<evidence type="ECO:0000313" key="7">
    <source>
        <dbReference type="Proteomes" id="UP001629953"/>
    </source>
</evidence>
<dbReference type="CDD" id="cd17324">
    <property type="entry name" value="MFS_NepI_like"/>
    <property type="match status" value="1"/>
</dbReference>
<dbReference type="SUPFAM" id="SSF103473">
    <property type="entry name" value="MFS general substrate transporter"/>
    <property type="match status" value="1"/>
</dbReference>
<feature type="transmembrane region" description="Helical" evidence="4">
    <location>
        <begin position="217"/>
        <end position="240"/>
    </location>
</feature>
<dbReference type="EMBL" id="JBEQCT010000001">
    <property type="protein sequence ID" value="MFM2484158.1"/>
    <property type="molecule type" value="Genomic_DNA"/>
</dbReference>
<dbReference type="InterPro" id="IPR020846">
    <property type="entry name" value="MFS_dom"/>
</dbReference>
<keyword evidence="2 4" id="KW-1133">Transmembrane helix</keyword>
<evidence type="ECO:0000256" key="1">
    <source>
        <dbReference type="ARBA" id="ARBA00022692"/>
    </source>
</evidence>
<dbReference type="PANTHER" id="PTHR42910">
    <property type="entry name" value="TRANSPORTER SCO4007-RELATED"/>
    <property type="match status" value="1"/>
</dbReference>
<evidence type="ECO:0000256" key="3">
    <source>
        <dbReference type="ARBA" id="ARBA00023136"/>
    </source>
</evidence>
<feature type="domain" description="Major facilitator superfamily (MFS) profile" evidence="5">
    <location>
        <begin position="13"/>
        <end position="392"/>
    </location>
</feature>
<feature type="transmembrane region" description="Helical" evidence="4">
    <location>
        <begin position="169"/>
        <end position="189"/>
    </location>
</feature>
<dbReference type="RefSeq" id="WP_408622297.1">
    <property type="nucleotide sequence ID" value="NZ_JBEQCT010000001.1"/>
</dbReference>
<keyword evidence="3 4" id="KW-0472">Membrane</keyword>
<evidence type="ECO:0000259" key="5">
    <source>
        <dbReference type="PROSITE" id="PS50850"/>
    </source>
</evidence>
<proteinExistence type="predicted"/>
<organism evidence="6 7">
    <name type="scientific">Celerinatantimonas yamalensis</name>
    <dbReference type="NCBI Taxonomy" id="559956"/>
    <lineage>
        <taxon>Bacteria</taxon>
        <taxon>Pseudomonadati</taxon>
        <taxon>Pseudomonadota</taxon>
        <taxon>Gammaproteobacteria</taxon>
        <taxon>Celerinatantimonadaceae</taxon>
        <taxon>Celerinatantimonas</taxon>
    </lineage>
</organism>
<name>A0ABW9G540_9GAMM</name>
<evidence type="ECO:0000256" key="2">
    <source>
        <dbReference type="ARBA" id="ARBA00022989"/>
    </source>
</evidence>
<comment type="caution">
    <text evidence="6">The sequence shown here is derived from an EMBL/GenBank/DDBJ whole genome shotgun (WGS) entry which is preliminary data.</text>
</comment>
<reference evidence="6 7" key="1">
    <citation type="journal article" date="2013" name="Int. J. Syst. Evol. Microbiol.">
        <title>Celerinatantimonas yamalensis sp. nov., a cold-adapted diazotrophic bacterium from a cold permafrost brine.</title>
        <authorList>
            <person name="Shcherbakova V."/>
            <person name="Chuvilskaya N."/>
            <person name="Rivkina E."/>
            <person name="Demidov N."/>
            <person name="Uchaeva V."/>
            <person name="Suetin S."/>
            <person name="Suzina N."/>
            <person name="Gilichinsky D."/>
        </authorList>
    </citation>
    <scope>NUCLEOTIDE SEQUENCE [LARGE SCALE GENOMIC DNA]</scope>
    <source>
        <strain evidence="6 7">C7</strain>
    </source>
</reference>
<feature type="transmembrane region" description="Helical" evidence="4">
    <location>
        <begin position="369"/>
        <end position="389"/>
    </location>
</feature>
<accession>A0ABW9G540</accession>
<feature type="transmembrane region" description="Helical" evidence="4">
    <location>
        <begin position="283"/>
        <end position="300"/>
    </location>
</feature>
<feature type="transmembrane region" description="Helical" evidence="4">
    <location>
        <begin position="252"/>
        <end position="271"/>
    </location>
</feature>
<keyword evidence="1 4" id="KW-0812">Transmembrane</keyword>
<feature type="transmembrane region" description="Helical" evidence="4">
    <location>
        <begin position="105"/>
        <end position="127"/>
    </location>
</feature>
<dbReference type="Gene3D" id="1.20.1250.20">
    <property type="entry name" value="MFS general substrate transporter like domains"/>
    <property type="match status" value="1"/>
</dbReference>
<feature type="transmembrane region" description="Helical" evidence="4">
    <location>
        <begin position="139"/>
        <end position="157"/>
    </location>
</feature>
<feature type="transmembrane region" description="Helical" evidence="4">
    <location>
        <begin position="12"/>
        <end position="34"/>
    </location>
</feature>
<dbReference type="PROSITE" id="PS50850">
    <property type="entry name" value="MFS"/>
    <property type="match status" value="1"/>
</dbReference>
<sequence length="392" mass="42180">MPHLQPDNHPSLTSTLVLLMAVTTGVAVASNYYAQPLLDTLADYFHISQSMAGNVVTIAQLSYGTGLLLAVPIADIVERRALMINLLALTCVGLMISAFSPNIYWLFVGTAMTGFCSVVAQVLVPFAATLAAPQNRGHIVGRVMAGLLLGILMARVFAGGLSTFVNWRWVYGLAALILAGITIALAQILPHAPSTQHIRYRQLIGSVLKLFQQQPILVYRSLLGMMSFCLFSMFWTPLAFLLAKPPYQYSDAIIGLFGLVGAAGVMAATWAGKLADAGHGRQATFAGLVGLIISWGLLYFSPHSLTLLLVGVVLLDLTSQLVHVSNQNVIYSLDESIRNRLNAGYMTCYFIGGAFGSWLSVTLYQIGGWSWVSLAGLSIASLALLVALYKHQ</sequence>
<dbReference type="InterPro" id="IPR036259">
    <property type="entry name" value="MFS_trans_sf"/>
</dbReference>
<protein>
    <submittedName>
        <fullName evidence="6">MFS transporter</fullName>
    </submittedName>
</protein>
<feature type="transmembrane region" description="Helical" evidence="4">
    <location>
        <begin position="81"/>
        <end position="99"/>
    </location>
</feature>
<dbReference type="Pfam" id="PF07690">
    <property type="entry name" value="MFS_1"/>
    <property type="match status" value="1"/>
</dbReference>
<evidence type="ECO:0000313" key="6">
    <source>
        <dbReference type="EMBL" id="MFM2484158.1"/>
    </source>
</evidence>